<dbReference type="Proteomes" id="UP000632138">
    <property type="component" value="Unassembled WGS sequence"/>
</dbReference>
<proteinExistence type="predicted"/>
<evidence type="ECO:0000313" key="1">
    <source>
        <dbReference type="EMBL" id="MBM2621726.1"/>
    </source>
</evidence>
<sequence length="232" mass="25033">MRLHVAVFDDHDLVRGTLAADPRLRVLEPGSENPCDVRLLDPLGAAPPDLVREMLADAVPTVVHTNAVDARAKVAAWASGANDVVVKGLGATHLADTLCRAVTHPFHLGAGLAQAIVDVTGRDGLPVEARLREVLGQARRGRRLTAALQQAGLSGERYEAEIRALRETLRQAGLDLRPTPAVPRQREALVLYAEGHSLTEIQQRLHVSADTLVELLTPVPDRLRADLDGFQP</sequence>
<keyword evidence="2" id="KW-1185">Reference proteome</keyword>
<dbReference type="SUPFAM" id="SSF52172">
    <property type="entry name" value="CheY-like"/>
    <property type="match status" value="1"/>
</dbReference>
<comment type="caution">
    <text evidence="1">The sequence shown here is derived from an EMBL/GenBank/DDBJ whole genome shotgun (WGS) entry which is preliminary data.</text>
</comment>
<name>A0ABS2AR90_9ACTN</name>
<dbReference type="RefSeq" id="WP_203381698.1">
    <property type="nucleotide sequence ID" value="NZ_JAENHP010000021.1"/>
</dbReference>
<evidence type="ECO:0000313" key="2">
    <source>
        <dbReference type="Proteomes" id="UP000632138"/>
    </source>
</evidence>
<dbReference type="EMBL" id="JAENHP010000021">
    <property type="protein sequence ID" value="MBM2621726.1"/>
    <property type="molecule type" value="Genomic_DNA"/>
</dbReference>
<accession>A0ABS2AR90</accession>
<protein>
    <submittedName>
        <fullName evidence="1">Uncharacterized protein</fullName>
    </submittedName>
</protein>
<gene>
    <name evidence="1" type="ORF">JIG36_40105</name>
</gene>
<dbReference type="InterPro" id="IPR011006">
    <property type="entry name" value="CheY-like_superfamily"/>
</dbReference>
<reference evidence="1 2" key="1">
    <citation type="submission" date="2021-01" db="EMBL/GenBank/DDBJ databases">
        <title>Actinoplanes sp. nov. LDG1-06 isolated from lichen.</title>
        <authorList>
            <person name="Saeng-In P."/>
            <person name="Phongsopitanun W."/>
            <person name="Kanchanasin P."/>
            <person name="Yuki M."/>
            <person name="Kudo T."/>
            <person name="Ohkuma M."/>
            <person name="Tanasupawat S."/>
        </authorList>
    </citation>
    <scope>NUCLEOTIDE SEQUENCE [LARGE SCALE GENOMIC DNA]</scope>
    <source>
        <strain evidence="1 2">LDG1-06</strain>
    </source>
</reference>
<organism evidence="1 2">
    <name type="scientific">Paractinoplanes ovalisporus</name>
    <dbReference type="NCBI Taxonomy" id="2810368"/>
    <lineage>
        <taxon>Bacteria</taxon>
        <taxon>Bacillati</taxon>
        <taxon>Actinomycetota</taxon>
        <taxon>Actinomycetes</taxon>
        <taxon>Micromonosporales</taxon>
        <taxon>Micromonosporaceae</taxon>
        <taxon>Paractinoplanes</taxon>
    </lineage>
</organism>